<comment type="caution">
    <text evidence="2">The sequence shown here is derived from an EMBL/GenBank/DDBJ whole genome shotgun (WGS) entry which is preliminary data.</text>
</comment>
<evidence type="ECO:0000313" key="2">
    <source>
        <dbReference type="EMBL" id="MCD7465122.1"/>
    </source>
</evidence>
<dbReference type="EMBL" id="JACEIK010001019">
    <property type="protein sequence ID" value="MCD7465122.1"/>
    <property type="molecule type" value="Genomic_DNA"/>
</dbReference>
<protein>
    <submittedName>
        <fullName evidence="2">Uncharacterized protein</fullName>
    </submittedName>
</protein>
<feature type="compositionally biased region" description="Basic residues" evidence="1">
    <location>
        <begin position="95"/>
        <end position="105"/>
    </location>
</feature>
<dbReference type="PANTHER" id="PTHR45270">
    <property type="entry name" value="OS03G0832900 PROTEIN"/>
    <property type="match status" value="1"/>
</dbReference>
<reference evidence="2 3" key="1">
    <citation type="journal article" date="2021" name="BMC Genomics">
        <title>Datura genome reveals duplications of psychoactive alkaloid biosynthetic genes and high mutation rate following tissue culture.</title>
        <authorList>
            <person name="Rajewski A."/>
            <person name="Carter-House D."/>
            <person name="Stajich J."/>
            <person name="Litt A."/>
        </authorList>
    </citation>
    <scope>NUCLEOTIDE SEQUENCE [LARGE SCALE GENOMIC DNA]</scope>
    <source>
        <strain evidence="2">AR-01</strain>
    </source>
</reference>
<feature type="compositionally biased region" description="Polar residues" evidence="1">
    <location>
        <begin position="1"/>
        <end position="31"/>
    </location>
</feature>
<gene>
    <name evidence="2" type="ORF">HAX54_000605</name>
</gene>
<feature type="region of interest" description="Disordered" evidence="1">
    <location>
        <begin position="1"/>
        <end position="105"/>
    </location>
</feature>
<organism evidence="2 3">
    <name type="scientific">Datura stramonium</name>
    <name type="common">Jimsonweed</name>
    <name type="synonym">Common thornapple</name>
    <dbReference type="NCBI Taxonomy" id="4076"/>
    <lineage>
        <taxon>Eukaryota</taxon>
        <taxon>Viridiplantae</taxon>
        <taxon>Streptophyta</taxon>
        <taxon>Embryophyta</taxon>
        <taxon>Tracheophyta</taxon>
        <taxon>Spermatophyta</taxon>
        <taxon>Magnoliopsida</taxon>
        <taxon>eudicotyledons</taxon>
        <taxon>Gunneridae</taxon>
        <taxon>Pentapetalae</taxon>
        <taxon>asterids</taxon>
        <taxon>lamiids</taxon>
        <taxon>Solanales</taxon>
        <taxon>Solanaceae</taxon>
        <taxon>Solanoideae</taxon>
        <taxon>Datureae</taxon>
        <taxon>Datura</taxon>
    </lineage>
</organism>
<accession>A0ABS8T3H5</accession>
<keyword evidence="3" id="KW-1185">Reference proteome</keyword>
<proteinExistence type="predicted"/>
<name>A0ABS8T3H5_DATST</name>
<dbReference type="PANTHER" id="PTHR45270:SF4">
    <property type="entry name" value="CHAPERONE DNAJ-DOMAIN SUPERFAMILY PROTEIN"/>
    <property type="match status" value="1"/>
</dbReference>
<feature type="compositionally biased region" description="Low complexity" evidence="1">
    <location>
        <begin position="73"/>
        <end position="90"/>
    </location>
</feature>
<dbReference type="Proteomes" id="UP000823775">
    <property type="component" value="Unassembled WGS sequence"/>
</dbReference>
<sequence>MRSPVNSHKPSFHVNTSVTLKNNYGKRSSSGQKGGMPMPNTEETMTEEEFVEWLQNAIQAGMFGDFDSSTPQSPSTPAGSTSKTTSTSNGSGSGNKRKKKGKKQW</sequence>
<evidence type="ECO:0000313" key="3">
    <source>
        <dbReference type="Proteomes" id="UP000823775"/>
    </source>
</evidence>
<evidence type="ECO:0000256" key="1">
    <source>
        <dbReference type="SAM" id="MobiDB-lite"/>
    </source>
</evidence>